<accession>A0A0R3TD59</accession>
<reference evidence="3" key="1">
    <citation type="submission" date="2017-02" db="UniProtKB">
        <authorList>
            <consortium name="WormBaseParasite"/>
        </authorList>
    </citation>
    <scope>IDENTIFICATION</scope>
</reference>
<protein>
    <submittedName>
        <fullName evidence="3">Dynactin domain-containing protein</fullName>
    </submittedName>
</protein>
<proteinExistence type="predicted"/>
<dbReference type="STRING" id="102285.A0A0R3TD59"/>
<sequence length="115" mass="12673">MNLSLVIHDKVELVECDLHLLLGLSPGVNFLLETRIYDLESKLQTLTHELEQQPPPSSKVNGVSVSVDAVFDKLAAAETRSEELVAEVKRLQSALGNSEALFTEEEKRSAQLSKS</sequence>
<evidence type="ECO:0000313" key="3">
    <source>
        <dbReference type="WBParaSite" id="HNAJ_0000499801-mRNA-1"/>
    </source>
</evidence>
<dbReference type="WBParaSite" id="HNAJ_0000499801-mRNA-1">
    <property type="protein sequence ID" value="HNAJ_0000499801-mRNA-1"/>
    <property type="gene ID" value="HNAJ_0000499801"/>
</dbReference>
<organism evidence="3">
    <name type="scientific">Rodentolepis nana</name>
    <name type="common">Dwarf tapeworm</name>
    <name type="synonym">Hymenolepis nana</name>
    <dbReference type="NCBI Taxonomy" id="102285"/>
    <lineage>
        <taxon>Eukaryota</taxon>
        <taxon>Metazoa</taxon>
        <taxon>Spiralia</taxon>
        <taxon>Lophotrochozoa</taxon>
        <taxon>Platyhelminthes</taxon>
        <taxon>Cestoda</taxon>
        <taxon>Eucestoda</taxon>
        <taxon>Cyclophyllidea</taxon>
        <taxon>Hymenolepididae</taxon>
        <taxon>Rodentolepis</taxon>
    </lineage>
</organism>
<evidence type="ECO:0000313" key="1">
    <source>
        <dbReference type="EMBL" id="VDO00856.1"/>
    </source>
</evidence>
<dbReference type="AlphaFoldDB" id="A0A0R3TD59"/>
<gene>
    <name evidence="1" type="ORF">HNAJ_LOCUS4996</name>
</gene>
<dbReference type="Proteomes" id="UP000278807">
    <property type="component" value="Unassembled WGS sequence"/>
</dbReference>
<dbReference type="SUPFAM" id="SSF90257">
    <property type="entry name" value="Myosin rod fragments"/>
    <property type="match status" value="1"/>
</dbReference>
<reference evidence="1 2" key="2">
    <citation type="submission" date="2018-11" db="EMBL/GenBank/DDBJ databases">
        <authorList>
            <consortium name="Pathogen Informatics"/>
        </authorList>
    </citation>
    <scope>NUCLEOTIDE SEQUENCE [LARGE SCALE GENOMIC DNA]</scope>
</reference>
<dbReference type="EMBL" id="UZAE01003922">
    <property type="protein sequence ID" value="VDO00856.1"/>
    <property type="molecule type" value="Genomic_DNA"/>
</dbReference>
<evidence type="ECO:0000313" key="2">
    <source>
        <dbReference type="Proteomes" id="UP000278807"/>
    </source>
</evidence>
<name>A0A0R3TD59_RODNA</name>
<keyword evidence="2" id="KW-1185">Reference proteome</keyword>
<dbReference type="OrthoDB" id="10467126at2759"/>